<gene>
    <name evidence="8" type="ORF">AYI70_g4230</name>
</gene>
<dbReference type="InterPro" id="IPR041569">
    <property type="entry name" value="AAA_lid_3"/>
</dbReference>
<feature type="region of interest" description="Disordered" evidence="6">
    <location>
        <begin position="883"/>
        <end position="962"/>
    </location>
</feature>
<feature type="region of interest" description="Disordered" evidence="6">
    <location>
        <begin position="463"/>
        <end position="484"/>
    </location>
</feature>
<organism evidence="8 9">
    <name type="scientific">Smittium culicis</name>
    <dbReference type="NCBI Taxonomy" id="133412"/>
    <lineage>
        <taxon>Eukaryota</taxon>
        <taxon>Fungi</taxon>
        <taxon>Fungi incertae sedis</taxon>
        <taxon>Zoopagomycota</taxon>
        <taxon>Kickxellomycotina</taxon>
        <taxon>Harpellomycetes</taxon>
        <taxon>Harpellales</taxon>
        <taxon>Legeriomycetaceae</taxon>
        <taxon>Smittium</taxon>
    </lineage>
</organism>
<evidence type="ECO:0000256" key="1">
    <source>
        <dbReference type="ARBA" id="ARBA00004572"/>
    </source>
</evidence>
<dbReference type="InterPro" id="IPR003960">
    <property type="entry name" value="ATPase_AAA_CS"/>
</dbReference>
<sequence>MITSKVQLSYIHSLKLKQPNFNLSHSSWLASKIINHPASSSPNKIEFLKNNLLLSNVLRNSRNNDSSSPHLRQLRSYGSISTDIANNLEPGRNLKIRLLKRDVLKNSALLNQNKNKKNLQKKSQVTKNFAKKPKILPVNFIEGLVVSYENTPLLDKHDSSSENPSDDSTINPNDNNNHRNEPQDSPSTIISEFPPEIQQDITTNIFASIARSKHILIYQEDEWGEDAAIRLLHEPARISNSNIITIDIPDWSVIGSNISQIFEECNFYFFHPLYSFNLYNLSNQYNLPNFFLKIVTIVSHSYTFPSVSALKTETTESSVLENDSDYKNTEAQQYEEDEYENDEDNDPDSDNNSKGSSNDSDDILWFESESENNNKPPKKKGIEQCSPLPQLYMENPLSPSETKLLDSRLSEIVSFSKDPLIENRQHQPLIIVVKNLGDLLNTRIGYTLFNRLVKAAHDFNNRLTNSSKQTSPNLTNTEENTENTRGPTIVIGLLHPSIFYPEVPPKTIPPFDSNPAAPSSTPDLFFSSSGDPFSSYSLGTQDLNNTKFIKPSSIGSQSYPIIVSISSSKNSSENKGYRIFSQNSQTSTSDKSYSSAISSIGSSLFTRIALPLSNISYMGLKTTIPALWAKNSIASQSKGHDTINKFELYASNRQKSVFDQVLRRNSLILRNIFILNNISNISFSKSYFEQLDSSEPDETPLLGKSISYERIKTLLSLIPGDIPGRFFLSETFMHRIVINAIGLRMMDVYSNLKNDLKKPSSSESFDLNNDGVESISGFELPSITLSDDNFVQAWKQVVSSYKAIGDSAFSSPTNRAFSLGNYNPSKSFHFGPNPKFIENPDLNITTDLDNIYCANLIPEIARPFIDGPSDSIGRTVTDKKSVGIDPKLTKKSTSTNSKKSSASDTNDSNLYSEDLENLNKDQNLTPLDKAHPKSKNDVESQNDEPKIDEADPISQGPIETPAKSKIFKNKFTENKDINADRLLNAEIAKRLKSLKNSKTNSYEQRLLSCVVNPSSIPSGFSNVCAKPETIITLQELISLPLLFPELFGSGVLGKHAISGLLLFGPPGTGKTMLAKAVAKESGSTVLNIKSSDVYDKYVGEGEKLVKAIFSLAHKLSPCVVFIDEVDALFAARSGDQSTGYKREIINQFMSEWDGLTSSNKSNNKSRVMVLAATNRPFDLDDAILRRLPRRILVDLPDETERKQIIELHLEGESVSDDIDTEAIAKKAVHYSGSDLKNLCIAAALSAVRENITEYLNKLKGDSLITVHDSANSSDKDFIAKLKTIGDLDVQATNSDVMHEKNSEEKSKTQTKLNAELLTDYIRLKRKQRSIISSDKKNESPSNQESDFKSKSTNQLVLHNRHFDAAFKMVSSSSSDDMNSIIELRKWNQKFGDNAKERKDKVSLGFIDQTSSKI</sequence>
<feature type="region of interest" description="Disordered" evidence="6">
    <location>
        <begin position="313"/>
        <end position="362"/>
    </location>
</feature>
<feature type="domain" description="AAA+ ATPase" evidence="7">
    <location>
        <begin position="1056"/>
        <end position="1197"/>
    </location>
</feature>
<keyword evidence="3" id="KW-1000">Mitochondrion outer membrane</keyword>
<dbReference type="Gene3D" id="1.10.8.60">
    <property type="match status" value="1"/>
</dbReference>
<dbReference type="EMBL" id="LSSN01001290">
    <property type="protein sequence ID" value="OMJ20244.1"/>
    <property type="molecule type" value="Genomic_DNA"/>
</dbReference>
<dbReference type="PROSITE" id="PS00674">
    <property type="entry name" value="AAA"/>
    <property type="match status" value="1"/>
</dbReference>
<keyword evidence="2" id="KW-0547">Nucleotide-binding</keyword>
<dbReference type="GO" id="GO:0016887">
    <property type="term" value="F:ATP hydrolysis activity"/>
    <property type="evidence" value="ECO:0007669"/>
    <property type="project" value="InterPro"/>
</dbReference>
<dbReference type="PANTHER" id="PTHR45644">
    <property type="entry name" value="AAA ATPASE, PUTATIVE (AFU_ORTHOLOGUE AFUA_2G12920)-RELATED-RELATED"/>
    <property type="match status" value="1"/>
</dbReference>
<protein>
    <submittedName>
        <fullName evidence="8">Protein MSP1</fullName>
    </submittedName>
</protein>
<keyword evidence="3" id="KW-0472">Membrane</keyword>
<dbReference type="Pfam" id="PF17862">
    <property type="entry name" value="AAA_lid_3"/>
    <property type="match status" value="1"/>
</dbReference>
<dbReference type="SMART" id="SM00382">
    <property type="entry name" value="AAA"/>
    <property type="match status" value="1"/>
</dbReference>
<dbReference type="InterPro" id="IPR051701">
    <property type="entry name" value="Mito_OM_Translocase_MSP1"/>
</dbReference>
<accession>A0A1R1Y0C0</accession>
<dbReference type="OrthoDB" id="39734at2759"/>
<keyword evidence="4" id="KW-0067">ATP-binding</keyword>
<evidence type="ECO:0000256" key="3">
    <source>
        <dbReference type="ARBA" id="ARBA00022787"/>
    </source>
</evidence>
<dbReference type="STRING" id="133412.A0A1R1Y0C0"/>
<evidence type="ECO:0000259" key="7">
    <source>
        <dbReference type="SMART" id="SM00382"/>
    </source>
</evidence>
<name>A0A1R1Y0C0_9FUNG</name>
<dbReference type="InterPro" id="IPR027417">
    <property type="entry name" value="P-loop_NTPase"/>
</dbReference>
<dbReference type="Pfam" id="PF00004">
    <property type="entry name" value="AAA"/>
    <property type="match status" value="1"/>
</dbReference>
<feature type="compositionally biased region" description="Polar residues" evidence="6">
    <location>
        <begin position="161"/>
        <end position="170"/>
    </location>
</feature>
<evidence type="ECO:0000313" key="9">
    <source>
        <dbReference type="Proteomes" id="UP000187283"/>
    </source>
</evidence>
<keyword evidence="9" id="KW-1185">Reference proteome</keyword>
<dbReference type="InterPro" id="IPR003593">
    <property type="entry name" value="AAA+_ATPase"/>
</dbReference>
<dbReference type="Gene3D" id="3.40.50.300">
    <property type="entry name" value="P-loop containing nucleotide triphosphate hydrolases"/>
    <property type="match status" value="1"/>
</dbReference>
<feature type="region of interest" description="Disordered" evidence="6">
    <location>
        <begin position="1331"/>
        <end position="1351"/>
    </location>
</feature>
<feature type="compositionally biased region" description="Low complexity" evidence="6">
    <location>
        <begin position="891"/>
        <end position="909"/>
    </location>
</feature>
<dbReference type="InterPro" id="IPR003959">
    <property type="entry name" value="ATPase_AAA_core"/>
</dbReference>
<dbReference type="GO" id="GO:0005524">
    <property type="term" value="F:ATP binding"/>
    <property type="evidence" value="ECO:0007669"/>
    <property type="project" value="UniProtKB-KW"/>
</dbReference>
<dbReference type="PANTHER" id="PTHR45644:SF56">
    <property type="entry name" value="AAA ATPASE, PUTATIVE (AFU_ORTHOLOGUE AFUA_2G12920)-RELATED"/>
    <property type="match status" value="1"/>
</dbReference>
<feature type="compositionally biased region" description="Polar residues" evidence="6">
    <location>
        <begin position="463"/>
        <end position="474"/>
    </location>
</feature>
<feature type="compositionally biased region" description="Polar residues" evidence="6">
    <location>
        <begin position="1339"/>
        <end position="1351"/>
    </location>
</feature>
<feature type="region of interest" description="Disordered" evidence="6">
    <location>
        <begin position="155"/>
        <end position="190"/>
    </location>
</feature>
<dbReference type="SUPFAM" id="SSF52540">
    <property type="entry name" value="P-loop containing nucleoside triphosphate hydrolases"/>
    <property type="match status" value="1"/>
</dbReference>
<evidence type="ECO:0000313" key="8">
    <source>
        <dbReference type="EMBL" id="OMJ20244.1"/>
    </source>
</evidence>
<evidence type="ECO:0000256" key="6">
    <source>
        <dbReference type="SAM" id="MobiDB-lite"/>
    </source>
</evidence>
<evidence type="ECO:0000256" key="4">
    <source>
        <dbReference type="ARBA" id="ARBA00022840"/>
    </source>
</evidence>
<evidence type="ECO:0000256" key="5">
    <source>
        <dbReference type="ARBA" id="ARBA00023128"/>
    </source>
</evidence>
<keyword evidence="5" id="KW-0496">Mitochondrion</keyword>
<feature type="compositionally biased region" description="Basic and acidic residues" evidence="6">
    <location>
        <begin position="928"/>
        <end position="949"/>
    </location>
</feature>
<evidence type="ECO:0000256" key="2">
    <source>
        <dbReference type="ARBA" id="ARBA00022741"/>
    </source>
</evidence>
<comment type="caution">
    <text evidence="8">The sequence shown here is derived from an EMBL/GenBank/DDBJ whole genome shotgun (WGS) entry which is preliminary data.</text>
</comment>
<comment type="subcellular location">
    <subcellularLocation>
        <location evidence="1">Mitochondrion outer membrane</location>
        <topology evidence="1">Single-pass membrane protein</topology>
    </subcellularLocation>
</comment>
<dbReference type="Proteomes" id="UP000187283">
    <property type="component" value="Unassembled WGS sequence"/>
</dbReference>
<reference evidence="8 9" key="1">
    <citation type="submission" date="2017-01" db="EMBL/GenBank/DDBJ databases">
        <authorList>
            <person name="Mah S.A."/>
            <person name="Swanson W.J."/>
            <person name="Moy G.W."/>
            <person name="Vacquier V.D."/>
        </authorList>
    </citation>
    <scope>NUCLEOTIDE SEQUENCE [LARGE SCALE GENOMIC DNA]</scope>
    <source>
        <strain evidence="8 9">GSMNP</strain>
    </source>
</reference>
<proteinExistence type="predicted"/>
<dbReference type="GO" id="GO:0005741">
    <property type="term" value="C:mitochondrial outer membrane"/>
    <property type="evidence" value="ECO:0007669"/>
    <property type="project" value="UniProtKB-SubCell"/>
</dbReference>
<feature type="compositionally biased region" description="Acidic residues" evidence="6">
    <location>
        <begin position="333"/>
        <end position="349"/>
    </location>
</feature>